<dbReference type="EMBL" id="OU503057">
    <property type="protein sequence ID" value="CAI9786068.1"/>
    <property type="molecule type" value="Genomic_DNA"/>
</dbReference>
<dbReference type="PANTHER" id="PTHR11669">
    <property type="entry name" value="REPLICATION FACTOR C / DNA POLYMERASE III GAMMA-TAU SUBUNIT"/>
    <property type="match status" value="1"/>
</dbReference>
<keyword evidence="3" id="KW-1185">Reference proteome</keyword>
<feature type="compositionally biased region" description="Polar residues" evidence="1">
    <location>
        <begin position="1"/>
        <end position="22"/>
    </location>
</feature>
<dbReference type="Gene3D" id="3.40.50.300">
    <property type="entry name" value="P-loop containing nucleotide triphosphate hydrolases"/>
    <property type="match status" value="1"/>
</dbReference>
<dbReference type="PANTHER" id="PTHR11669:SF52">
    <property type="entry name" value="OS10G0574500 PROTEIN"/>
    <property type="match status" value="1"/>
</dbReference>
<sequence>MPSPPISRSNSAPDVSTRSHSLLHSGVHKPVLSAGSLATAWPKQVSDFIKRKGSSSSKNIGLTEENLQEFNSRNAILETRYSTCSPYYKGVTDFSLDINRGKRSGSSPGRESHAATVVSSASKSSFVVKVQKGSSSSYTGKNREKSSSSSSFWSKSKGHTHAVTSDSTSSKETATGMIMAKIRTKKKTNDSELERKKISLTAQRNEDTTDLSNKKPLNEREQELPPTILSPTSPPKISSLTIRDVLLPPSPSLQLLTPLAQTPPTAAAQTPATEDYPPQISSQITQDQIFPLSPPIQLPPTLAQASPAGAAQTPATEDIVLKNEETKRTGNDRKYVWADKYRPFYLKDFLCNRRTALWLQDMVKTEECGHFIFEGLPGVGKKTMIWALLREAFGVDNVQAREECKEFYLKGEGVGSVLVNIMVSQQHIEVNLSELKGYEKHILFELIKERSTKLSNKALQGDHGDCRAIILYEADKISTDTLTYIKWILERFKGSNKVFFCCSDLSRLEPVKSLCTVVQLLPPSIEEIVEVLELIATQEGIHLPNQLAVKFANNSNNNLRQAIRSFEATWHFNSCLTEDQAIKNGWEDKIANLAIKIMQEQTPKLLYNIRGELQNLIEYAVAPEFIFKTLVKKYLDEYLQPLFDNFCNKYNRNHEAKKLMATACAWDQRAELIKIQTDSRKNVEQFMRIEEFIAKFMSWYKSLVVKNKEFCPGAL</sequence>
<feature type="compositionally biased region" description="Polar residues" evidence="1">
    <location>
        <begin position="162"/>
        <end position="173"/>
    </location>
</feature>
<dbReference type="GO" id="GO:0006261">
    <property type="term" value="P:DNA-templated DNA replication"/>
    <property type="evidence" value="ECO:0007669"/>
    <property type="project" value="TreeGrafter"/>
</dbReference>
<dbReference type="Proteomes" id="UP000834106">
    <property type="component" value="Chromosome 22"/>
</dbReference>
<feature type="region of interest" description="Disordered" evidence="1">
    <location>
        <begin position="99"/>
        <end position="118"/>
    </location>
</feature>
<evidence type="ECO:0000256" key="1">
    <source>
        <dbReference type="SAM" id="MobiDB-lite"/>
    </source>
</evidence>
<dbReference type="SUPFAM" id="SSF52540">
    <property type="entry name" value="P-loop containing nucleoside triphosphate hydrolases"/>
    <property type="match status" value="1"/>
</dbReference>
<accession>A0AAD2ADC5</accession>
<evidence type="ECO:0008006" key="4">
    <source>
        <dbReference type="Google" id="ProtNLM"/>
    </source>
</evidence>
<feature type="compositionally biased region" description="Basic and acidic residues" evidence="1">
    <location>
        <begin position="187"/>
        <end position="197"/>
    </location>
</feature>
<dbReference type="AlphaFoldDB" id="A0AAD2ADC5"/>
<dbReference type="GO" id="GO:0003689">
    <property type="term" value="F:DNA clamp loader activity"/>
    <property type="evidence" value="ECO:0007669"/>
    <property type="project" value="TreeGrafter"/>
</dbReference>
<proteinExistence type="predicted"/>
<dbReference type="Gene3D" id="1.20.272.10">
    <property type="match status" value="1"/>
</dbReference>
<protein>
    <recommendedName>
        <fullName evidence="4">Replication factor C subunit</fullName>
    </recommendedName>
</protein>
<dbReference type="GO" id="GO:0003677">
    <property type="term" value="F:DNA binding"/>
    <property type="evidence" value="ECO:0007669"/>
    <property type="project" value="InterPro"/>
</dbReference>
<dbReference type="GO" id="GO:0006281">
    <property type="term" value="P:DNA repair"/>
    <property type="evidence" value="ECO:0007669"/>
    <property type="project" value="TreeGrafter"/>
</dbReference>
<feature type="compositionally biased region" description="Basic and acidic residues" evidence="1">
    <location>
        <begin position="204"/>
        <end position="223"/>
    </location>
</feature>
<dbReference type="InterPro" id="IPR008921">
    <property type="entry name" value="DNA_pol3_clamp-load_cplx_C"/>
</dbReference>
<gene>
    <name evidence="2" type="ORF">FPE_LOCUS33498</name>
</gene>
<organism evidence="2 3">
    <name type="scientific">Fraxinus pennsylvanica</name>
    <dbReference type="NCBI Taxonomy" id="56036"/>
    <lineage>
        <taxon>Eukaryota</taxon>
        <taxon>Viridiplantae</taxon>
        <taxon>Streptophyta</taxon>
        <taxon>Embryophyta</taxon>
        <taxon>Tracheophyta</taxon>
        <taxon>Spermatophyta</taxon>
        <taxon>Magnoliopsida</taxon>
        <taxon>eudicotyledons</taxon>
        <taxon>Gunneridae</taxon>
        <taxon>Pentapetalae</taxon>
        <taxon>asterids</taxon>
        <taxon>lamiids</taxon>
        <taxon>Lamiales</taxon>
        <taxon>Oleaceae</taxon>
        <taxon>Oleeae</taxon>
        <taxon>Fraxinus</taxon>
    </lineage>
</organism>
<reference evidence="2" key="1">
    <citation type="submission" date="2023-05" db="EMBL/GenBank/DDBJ databases">
        <authorList>
            <person name="Huff M."/>
        </authorList>
    </citation>
    <scope>NUCLEOTIDE SEQUENCE</scope>
</reference>
<dbReference type="GO" id="GO:0005634">
    <property type="term" value="C:nucleus"/>
    <property type="evidence" value="ECO:0007669"/>
    <property type="project" value="TreeGrafter"/>
</dbReference>
<dbReference type="GO" id="GO:0005663">
    <property type="term" value="C:DNA replication factor C complex"/>
    <property type="evidence" value="ECO:0007669"/>
    <property type="project" value="TreeGrafter"/>
</dbReference>
<dbReference type="InterPro" id="IPR027417">
    <property type="entry name" value="P-loop_NTPase"/>
</dbReference>
<dbReference type="FunFam" id="1.10.8.60:FF:000030">
    <property type="entry name" value="replication factor C subunit 3"/>
    <property type="match status" value="1"/>
</dbReference>
<dbReference type="SUPFAM" id="SSF48019">
    <property type="entry name" value="post-AAA+ oligomerization domain-like"/>
    <property type="match status" value="1"/>
</dbReference>
<feature type="region of interest" description="Disordered" evidence="1">
    <location>
        <begin position="1"/>
        <end position="23"/>
    </location>
</feature>
<dbReference type="Gene3D" id="1.10.8.60">
    <property type="match status" value="1"/>
</dbReference>
<evidence type="ECO:0000313" key="3">
    <source>
        <dbReference type="Proteomes" id="UP000834106"/>
    </source>
</evidence>
<feature type="compositionally biased region" description="Low complexity" evidence="1">
    <location>
        <begin position="224"/>
        <end position="236"/>
    </location>
</feature>
<name>A0AAD2ADC5_9LAMI</name>
<dbReference type="InterPro" id="IPR050238">
    <property type="entry name" value="DNA_Rep/Repair_Clamp_Loader"/>
</dbReference>
<feature type="region of interest" description="Disordered" evidence="1">
    <location>
        <begin position="131"/>
        <end position="236"/>
    </location>
</feature>
<evidence type="ECO:0000313" key="2">
    <source>
        <dbReference type="EMBL" id="CAI9786068.1"/>
    </source>
</evidence>